<reference evidence="2 3" key="1">
    <citation type="journal article" date="2018" name="Evol. Lett.">
        <title>Horizontal gene cluster transfer increased hallucinogenic mushroom diversity.</title>
        <authorList>
            <person name="Reynolds H.T."/>
            <person name="Vijayakumar V."/>
            <person name="Gluck-Thaler E."/>
            <person name="Korotkin H.B."/>
            <person name="Matheny P.B."/>
            <person name="Slot J.C."/>
        </authorList>
    </citation>
    <scope>NUCLEOTIDE SEQUENCE [LARGE SCALE GENOMIC DNA]</scope>
    <source>
        <strain evidence="2 3">SRW20</strain>
    </source>
</reference>
<feature type="compositionally biased region" description="Low complexity" evidence="1">
    <location>
        <begin position="50"/>
        <end position="61"/>
    </location>
</feature>
<proteinExistence type="predicted"/>
<evidence type="ECO:0000313" key="3">
    <source>
        <dbReference type="Proteomes" id="UP000284706"/>
    </source>
</evidence>
<keyword evidence="3" id="KW-1185">Reference proteome</keyword>
<organism evidence="2 3">
    <name type="scientific">Gymnopilus dilepis</name>
    <dbReference type="NCBI Taxonomy" id="231916"/>
    <lineage>
        <taxon>Eukaryota</taxon>
        <taxon>Fungi</taxon>
        <taxon>Dikarya</taxon>
        <taxon>Basidiomycota</taxon>
        <taxon>Agaricomycotina</taxon>
        <taxon>Agaricomycetes</taxon>
        <taxon>Agaricomycetidae</taxon>
        <taxon>Agaricales</taxon>
        <taxon>Agaricineae</taxon>
        <taxon>Hymenogastraceae</taxon>
        <taxon>Gymnopilus</taxon>
    </lineage>
</organism>
<name>A0A409YDE6_9AGAR</name>
<evidence type="ECO:0000313" key="2">
    <source>
        <dbReference type="EMBL" id="PPR00994.1"/>
    </source>
</evidence>
<feature type="region of interest" description="Disordered" evidence="1">
    <location>
        <begin position="1"/>
        <end position="78"/>
    </location>
</feature>
<comment type="caution">
    <text evidence="2">The sequence shown here is derived from an EMBL/GenBank/DDBJ whole genome shotgun (WGS) entry which is preliminary data.</text>
</comment>
<accession>A0A409YDE6</accession>
<dbReference type="AlphaFoldDB" id="A0A409YDE6"/>
<dbReference type="EMBL" id="NHYE01000973">
    <property type="protein sequence ID" value="PPR00994.1"/>
    <property type="molecule type" value="Genomic_DNA"/>
</dbReference>
<dbReference type="Proteomes" id="UP000284706">
    <property type="component" value="Unassembled WGS sequence"/>
</dbReference>
<sequence>MAGTRSSGVRRRQRQPQLVLANKRGAGASGRNAQPATHPLSLVKSREDGATTTAAATTAAAKAEEPPQTRFSMRGRWSQRWRESVDGAEIGSPPHLLLVFSSEEGAGRGGGIIGLGRRGEITQPRLALPREGDGVGAVVEE</sequence>
<protein>
    <submittedName>
        <fullName evidence="2">Uncharacterized protein</fullName>
    </submittedName>
</protein>
<evidence type="ECO:0000256" key="1">
    <source>
        <dbReference type="SAM" id="MobiDB-lite"/>
    </source>
</evidence>
<gene>
    <name evidence="2" type="ORF">CVT26_015800</name>
</gene>
<dbReference type="InParanoid" id="A0A409YDE6"/>